<keyword evidence="2" id="KW-1185">Reference proteome</keyword>
<reference evidence="1 2" key="1">
    <citation type="submission" date="2023-07" db="EMBL/GenBank/DDBJ databases">
        <title>Comparative genomics of wheat-associated soil bacteria to identify genetic determinants of phenazine resistance.</title>
        <authorList>
            <person name="Mouncey N."/>
        </authorList>
    </citation>
    <scope>NUCLEOTIDE SEQUENCE [LARGE SCALE GENOMIC DNA]</scope>
    <source>
        <strain evidence="1 2">V3I3</strain>
    </source>
</reference>
<comment type="caution">
    <text evidence="1">The sequence shown here is derived from an EMBL/GenBank/DDBJ whole genome shotgun (WGS) entry which is preliminary data.</text>
</comment>
<evidence type="ECO:0000313" key="1">
    <source>
        <dbReference type="EMBL" id="MDQ0896055.1"/>
    </source>
</evidence>
<evidence type="ECO:0000313" key="2">
    <source>
        <dbReference type="Proteomes" id="UP001239083"/>
    </source>
</evidence>
<proteinExistence type="predicted"/>
<dbReference type="RefSeq" id="WP_307044641.1">
    <property type="nucleotide sequence ID" value="NZ_JAUSYY010000001.1"/>
</dbReference>
<dbReference type="EMBL" id="JAUSYY010000001">
    <property type="protein sequence ID" value="MDQ0896055.1"/>
    <property type="molecule type" value="Genomic_DNA"/>
</dbReference>
<accession>A0ABU0RDA2</accession>
<sequence>MSYDLAVYAARASSVEELRDLVAQGSGLQVDEATVRTLTIVRGVRRRYSFTVDGPDAVDFEDIPAEVAAAVLGVRWLYSISVEGTTESEVLHAVRFARRLAQALNGAVVDQQTDEVWSRSQSRKVQKPQRESRVSTVDVAWYCLREDLATDAAVLFVDAARRFLPEALPRRFGEYEPFQGKLVEAGLDGFTKAWADATSMLFTAGSGPCIGGHLSAGPSAQFPDRFWSISLTFHAEPIREVGWQEALRALFVTLADELPAFYASAEVTEGHIWTGRSLWSDSETEWGISPVRYRDGWTGLPPKPTWWTWLGRPFMEYHSAFPPDRVTATARGVMYEASKVPGASADLVSSSAWLPAELFSSLAPNPHRQQPVPLVPARVIPADLRPA</sequence>
<gene>
    <name evidence="1" type="ORF">QFZ26_003610</name>
</gene>
<name>A0ABU0RDA2_9MICO</name>
<organism evidence="1 2">
    <name type="scientific">Agromyces ramosus</name>
    <dbReference type="NCBI Taxonomy" id="33879"/>
    <lineage>
        <taxon>Bacteria</taxon>
        <taxon>Bacillati</taxon>
        <taxon>Actinomycetota</taxon>
        <taxon>Actinomycetes</taxon>
        <taxon>Micrococcales</taxon>
        <taxon>Microbacteriaceae</taxon>
        <taxon>Agromyces</taxon>
    </lineage>
</organism>
<dbReference type="Proteomes" id="UP001239083">
    <property type="component" value="Unassembled WGS sequence"/>
</dbReference>
<protein>
    <submittedName>
        <fullName evidence="1">Uncharacterized protein</fullName>
    </submittedName>
</protein>